<dbReference type="AlphaFoldDB" id="A0A428SXL3"/>
<keyword evidence="2" id="KW-1185">Reference proteome</keyword>
<name>A0A428SXL3_9HYPO</name>
<dbReference type="EMBL" id="NIZV01000320">
    <property type="protein sequence ID" value="RSL94450.1"/>
    <property type="molecule type" value="Genomic_DNA"/>
</dbReference>
<comment type="caution">
    <text evidence="1">The sequence shown here is derived from an EMBL/GenBank/DDBJ whole genome shotgun (WGS) entry which is preliminary data.</text>
</comment>
<evidence type="ECO:0000313" key="2">
    <source>
        <dbReference type="Proteomes" id="UP000288429"/>
    </source>
</evidence>
<protein>
    <submittedName>
        <fullName evidence="1">Uncharacterized protein</fullName>
    </submittedName>
</protein>
<sequence>MLGRILSWHIHCSGFDYGYGNEHNWKDERYDMIIPRNLGIGFSVATEFENQNNLDTALEQVHVQDVWAYSQKL</sequence>
<organism evidence="1 2">
    <name type="scientific">Fusarium ambrosium</name>
    <dbReference type="NCBI Taxonomy" id="131363"/>
    <lineage>
        <taxon>Eukaryota</taxon>
        <taxon>Fungi</taxon>
        <taxon>Dikarya</taxon>
        <taxon>Ascomycota</taxon>
        <taxon>Pezizomycotina</taxon>
        <taxon>Sordariomycetes</taxon>
        <taxon>Hypocreomycetidae</taxon>
        <taxon>Hypocreales</taxon>
        <taxon>Nectriaceae</taxon>
        <taxon>Fusarium</taxon>
        <taxon>Fusarium solani species complex</taxon>
    </lineage>
</organism>
<evidence type="ECO:0000313" key="1">
    <source>
        <dbReference type="EMBL" id="RSL94450.1"/>
    </source>
</evidence>
<proteinExistence type="predicted"/>
<dbReference type="Proteomes" id="UP000288429">
    <property type="component" value="Unassembled WGS sequence"/>
</dbReference>
<reference evidence="1 2" key="1">
    <citation type="submission" date="2017-06" db="EMBL/GenBank/DDBJ databases">
        <title>Cmopartive genomic analysis of Ambrosia Fusariam Clade fungi.</title>
        <authorList>
            <person name="Stajich J.E."/>
            <person name="Carrillo J."/>
            <person name="Kijimoto T."/>
            <person name="Eskalen A."/>
            <person name="O'Donnell K."/>
            <person name="Kasson M."/>
        </authorList>
    </citation>
    <scope>NUCLEOTIDE SEQUENCE [LARGE SCALE GENOMIC DNA]</scope>
    <source>
        <strain evidence="1 2">NRRL 20438</strain>
    </source>
</reference>
<gene>
    <name evidence="1" type="ORF">CDV31_014305</name>
</gene>
<accession>A0A428SXL3</accession>